<evidence type="ECO:0000256" key="1">
    <source>
        <dbReference type="ARBA" id="ARBA00022598"/>
    </source>
</evidence>
<dbReference type="Gene3D" id="3.40.440.10">
    <property type="entry name" value="Adenylosuccinate Synthetase, subunit A, domain 1"/>
    <property type="match status" value="1"/>
</dbReference>
<keyword evidence="4" id="KW-0658">Purine biosynthesis</keyword>
<feature type="non-terminal residue" evidence="6">
    <location>
        <position position="1"/>
    </location>
</feature>
<organism evidence="6">
    <name type="scientific">marine sediment metagenome</name>
    <dbReference type="NCBI Taxonomy" id="412755"/>
    <lineage>
        <taxon>unclassified sequences</taxon>
        <taxon>metagenomes</taxon>
        <taxon>ecological metagenomes</taxon>
    </lineage>
</organism>
<dbReference type="Pfam" id="PF00709">
    <property type="entry name" value="Adenylsucc_synt"/>
    <property type="match status" value="1"/>
</dbReference>
<evidence type="ECO:0000313" key="6">
    <source>
        <dbReference type="EMBL" id="GAG45137.1"/>
    </source>
</evidence>
<dbReference type="Gene3D" id="1.10.300.10">
    <property type="entry name" value="Adenylosuccinate Synthetase, subunit A, domain 2"/>
    <property type="match status" value="1"/>
</dbReference>
<accession>X0YCY2</accession>
<keyword evidence="3" id="KW-0547">Nucleotide-binding</keyword>
<gene>
    <name evidence="6" type="ORF">S01H1_86082</name>
</gene>
<dbReference type="InterPro" id="IPR042110">
    <property type="entry name" value="Adenylosuccinate_synth_dom2"/>
</dbReference>
<sequence>EYYEAALNLRPFLTDTGAYLREQLASGKNMLFESANGIHLDVDHGTF</sequence>
<dbReference type="AlphaFoldDB" id="X0YCY2"/>
<name>X0YCY2_9ZZZZ</name>
<evidence type="ECO:0000256" key="4">
    <source>
        <dbReference type="ARBA" id="ARBA00022755"/>
    </source>
</evidence>
<dbReference type="InterPro" id="IPR001114">
    <property type="entry name" value="Adenylosuccinate_synthetase"/>
</dbReference>
<dbReference type="EMBL" id="BARS01059427">
    <property type="protein sequence ID" value="GAG45137.1"/>
    <property type="molecule type" value="Genomic_DNA"/>
</dbReference>
<keyword evidence="1" id="KW-0436">Ligase</keyword>
<dbReference type="InterPro" id="IPR027417">
    <property type="entry name" value="P-loop_NTPase"/>
</dbReference>
<dbReference type="GO" id="GO:0004019">
    <property type="term" value="F:adenylosuccinate synthase activity"/>
    <property type="evidence" value="ECO:0007669"/>
    <property type="project" value="InterPro"/>
</dbReference>
<keyword evidence="2" id="KW-0479">Metal-binding</keyword>
<dbReference type="GO" id="GO:0000166">
    <property type="term" value="F:nucleotide binding"/>
    <property type="evidence" value="ECO:0007669"/>
    <property type="project" value="UniProtKB-KW"/>
</dbReference>
<comment type="caution">
    <text evidence="6">The sequence shown here is derived from an EMBL/GenBank/DDBJ whole genome shotgun (WGS) entry which is preliminary data.</text>
</comment>
<evidence type="ECO:0000256" key="3">
    <source>
        <dbReference type="ARBA" id="ARBA00022741"/>
    </source>
</evidence>
<dbReference type="GO" id="GO:0006164">
    <property type="term" value="P:purine nucleotide biosynthetic process"/>
    <property type="evidence" value="ECO:0007669"/>
    <property type="project" value="UniProtKB-KW"/>
</dbReference>
<keyword evidence="5" id="KW-0460">Magnesium</keyword>
<dbReference type="SUPFAM" id="SSF52540">
    <property type="entry name" value="P-loop containing nucleoside triphosphate hydrolases"/>
    <property type="match status" value="1"/>
</dbReference>
<protein>
    <submittedName>
        <fullName evidence="6">Uncharacterized protein</fullName>
    </submittedName>
</protein>
<dbReference type="GO" id="GO:0046872">
    <property type="term" value="F:metal ion binding"/>
    <property type="evidence" value="ECO:0007669"/>
    <property type="project" value="UniProtKB-KW"/>
</dbReference>
<dbReference type="InterPro" id="IPR042109">
    <property type="entry name" value="Adenylosuccinate_synth_dom1"/>
</dbReference>
<proteinExistence type="predicted"/>
<evidence type="ECO:0000256" key="2">
    <source>
        <dbReference type="ARBA" id="ARBA00022723"/>
    </source>
</evidence>
<feature type="non-terminal residue" evidence="6">
    <location>
        <position position="47"/>
    </location>
</feature>
<evidence type="ECO:0000256" key="5">
    <source>
        <dbReference type="ARBA" id="ARBA00022842"/>
    </source>
</evidence>
<reference evidence="6" key="1">
    <citation type="journal article" date="2014" name="Front. Microbiol.">
        <title>High frequency of phylogenetically diverse reductive dehalogenase-homologous genes in deep subseafloor sedimentary metagenomes.</title>
        <authorList>
            <person name="Kawai M."/>
            <person name="Futagami T."/>
            <person name="Toyoda A."/>
            <person name="Takaki Y."/>
            <person name="Nishi S."/>
            <person name="Hori S."/>
            <person name="Arai W."/>
            <person name="Tsubouchi T."/>
            <person name="Morono Y."/>
            <person name="Uchiyama I."/>
            <person name="Ito T."/>
            <person name="Fujiyama A."/>
            <person name="Inagaki F."/>
            <person name="Takami H."/>
        </authorList>
    </citation>
    <scope>NUCLEOTIDE SEQUENCE</scope>
    <source>
        <strain evidence="6">Expedition CK06-06</strain>
    </source>
</reference>